<dbReference type="GO" id="GO:0030170">
    <property type="term" value="F:pyridoxal phosphate binding"/>
    <property type="evidence" value="ECO:0007669"/>
    <property type="project" value="InterPro"/>
</dbReference>
<dbReference type="InterPro" id="IPR015421">
    <property type="entry name" value="PyrdxlP-dep_Trfase_major"/>
</dbReference>
<keyword evidence="9" id="KW-1185">Reference proteome</keyword>
<evidence type="ECO:0000313" key="9">
    <source>
        <dbReference type="Proteomes" id="UP000078046"/>
    </source>
</evidence>
<gene>
    <name evidence="8" type="ORF">A3Q56_00895</name>
</gene>
<dbReference type="Pfam" id="PF00282">
    <property type="entry name" value="Pyridoxal_deC"/>
    <property type="match status" value="1"/>
</dbReference>
<accession>A0A177BCI8</accession>
<evidence type="ECO:0000256" key="7">
    <source>
        <dbReference type="RuleBase" id="RU000382"/>
    </source>
</evidence>
<dbReference type="AlphaFoldDB" id="A0A177BCI8"/>
<dbReference type="Gene3D" id="3.40.640.10">
    <property type="entry name" value="Type I PLP-dependent aspartate aminotransferase-like (Major domain)"/>
    <property type="match status" value="1"/>
</dbReference>
<evidence type="ECO:0000256" key="6">
    <source>
        <dbReference type="PIRSR" id="PIRSR602129-50"/>
    </source>
</evidence>
<dbReference type="GO" id="GO:0005737">
    <property type="term" value="C:cytoplasm"/>
    <property type="evidence" value="ECO:0007669"/>
    <property type="project" value="TreeGrafter"/>
</dbReference>
<evidence type="ECO:0000313" key="8">
    <source>
        <dbReference type="EMBL" id="OAF71342.1"/>
    </source>
</evidence>
<keyword evidence="5 7" id="KW-0456">Lyase</keyword>
<dbReference type="GO" id="GO:0016831">
    <property type="term" value="F:carboxy-lyase activity"/>
    <property type="evidence" value="ECO:0007669"/>
    <property type="project" value="UniProtKB-KW"/>
</dbReference>
<comment type="cofactor">
    <cofactor evidence="1 6 7">
        <name>pyridoxal 5'-phosphate</name>
        <dbReference type="ChEBI" id="CHEBI:597326"/>
    </cofactor>
</comment>
<dbReference type="Proteomes" id="UP000078046">
    <property type="component" value="Unassembled WGS sequence"/>
</dbReference>
<proteinExistence type="inferred from homology"/>
<dbReference type="EMBL" id="LWCA01000059">
    <property type="protein sequence ID" value="OAF71342.1"/>
    <property type="molecule type" value="Genomic_DNA"/>
</dbReference>
<dbReference type="GO" id="GO:0019752">
    <property type="term" value="P:carboxylic acid metabolic process"/>
    <property type="evidence" value="ECO:0007669"/>
    <property type="project" value="InterPro"/>
</dbReference>
<evidence type="ECO:0000256" key="3">
    <source>
        <dbReference type="ARBA" id="ARBA00022793"/>
    </source>
</evidence>
<dbReference type="CDD" id="cd06450">
    <property type="entry name" value="DOPA_deC_like"/>
    <property type="match status" value="1"/>
</dbReference>
<keyword evidence="3" id="KW-0210">Decarboxylase</keyword>
<keyword evidence="4 6" id="KW-0663">Pyridoxal phosphate</keyword>
<dbReference type="InterPro" id="IPR002129">
    <property type="entry name" value="PyrdxlP-dep_de-COase"/>
</dbReference>
<dbReference type="GO" id="GO:0006520">
    <property type="term" value="P:amino acid metabolic process"/>
    <property type="evidence" value="ECO:0007669"/>
    <property type="project" value="InterPro"/>
</dbReference>
<dbReference type="PRINTS" id="PR00800">
    <property type="entry name" value="YHDCRBOXLASE"/>
</dbReference>
<name>A0A177BCI8_9BILA</name>
<dbReference type="SUPFAM" id="SSF53383">
    <property type="entry name" value="PLP-dependent transferases"/>
    <property type="match status" value="1"/>
</dbReference>
<organism evidence="8 9">
    <name type="scientific">Intoshia linei</name>
    <dbReference type="NCBI Taxonomy" id="1819745"/>
    <lineage>
        <taxon>Eukaryota</taxon>
        <taxon>Metazoa</taxon>
        <taxon>Spiralia</taxon>
        <taxon>Lophotrochozoa</taxon>
        <taxon>Mesozoa</taxon>
        <taxon>Orthonectida</taxon>
        <taxon>Rhopaluridae</taxon>
        <taxon>Intoshia</taxon>
    </lineage>
</organism>
<comment type="similarity">
    <text evidence="2 7">Belongs to the group II decarboxylase family.</text>
</comment>
<evidence type="ECO:0000256" key="4">
    <source>
        <dbReference type="ARBA" id="ARBA00022898"/>
    </source>
</evidence>
<protein>
    <recommendedName>
        <fullName evidence="10">Aromatic-L-amino-acid decarboxylase</fullName>
    </recommendedName>
</protein>
<evidence type="ECO:0000256" key="5">
    <source>
        <dbReference type="ARBA" id="ARBA00023239"/>
    </source>
</evidence>
<evidence type="ECO:0008006" key="10">
    <source>
        <dbReference type="Google" id="ProtNLM"/>
    </source>
</evidence>
<evidence type="ECO:0000256" key="1">
    <source>
        <dbReference type="ARBA" id="ARBA00001933"/>
    </source>
</evidence>
<dbReference type="InterPro" id="IPR015424">
    <property type="entry name" value="PyrdxlP-dep_Trfase"/>
</dbReference>
<feature type="modified residue" description="N6-(pyridoxal phosphate)lysine" evidence="6">
    <location>
        <position position="295"/>
    </location>
</feature>
<reference evidence="8 9" key="1">
    <citation type="submission" date="2016-04" db="EMBL/GenBank/DDBJ databases">
        <title>The genome of Intoshia linei affirms orthonectids as highly simplified spiralians.</title>
        <authorList>
            <person name="Mikhailov K.V."/>
            <person name="Slusarev G.S."/>
            <person name="Nikitin M.A."/>
            <person name="Logacheva M.D."/>
            <person name="Penin A."/>
            <person name="Aleoshin V."/>
            <person name="Panchin Y.V."/>
        </authorList>
    </citation>
    <scope>NUCLEOTIDE SEQUENCE [LARGE SCALE GENOMIC DNA]</scope>
    <source>
        <strain evidence="8">Intl2013</strain>
        <tissue evidence="8">Whole animal</tissue>
    </source>
</reference>
<evidence type="ECO:0000256" key="2">
    <source>
        <dbReference type="ARBA" id="ARBA00009533"/>
    </source>
</evidence>
<dbReference type="PANTHER" id="PTHR11999">
    <property type="entry name" value="GROUP II PYRIDOXAL-5-PHOSPHATE DECARBOXYLASE"/>
    <property type="match status" value="1"/>
</dbReference>
<dbReference type="InterPro" id="IPR015422">
    <property type="entry name" value="PyrdxlP-dep_Trfase_small"/>
</dbReference>
<dbReference type="OrthoDB" id="639767at2759"/>
<sequence>MDSKEFRKVGKEIVDYIADYMDSIRELPVLSKVEPGFMELCLPEHPPSEGHKFQDIMEDFKKHIVGGTTHWNSPKFFAYFPAGQSYPSICADMLSSCLGCVGFSWISSPSCTELEIVMMDWLCEMLDLPEHFKSNSKTGGGVIQASASESTLICLMAARSKLLQKTKASDQLHKLVMYGSDQSHSSVERAGMLASVILRKIPTNEDNSMNVSELSSTILADKLNGLYPFYVVATLGTTSTCSFDNLALIGNITKVHDIWLHIDSAYAGSAFICPEYRFYMKGIELADSFNFNPHKWLLVNYDVSALWLKNHKYFTETFKINPSYLQYANDKNAIDFRQIKLAHRFESYVIKDDHFYITHPVNMGLVCFRHKGSNSCNQDILDKINRDGRIHIIGAMVKDIFILRFVICAESTKEQDVDYAWNAIKSIDV</sequence>
<dbReference type="Gene3D" id="3.90.1150.10">
    <property type="entry name" value="Aspartate Aminotransferase, domain 1"/>
    <property type="match status" value="1"/>
</dbReference>
<comment type="caution">
    <text evidence="8">The sequence shown here is derived from an EMBL/GenBank/DDBJ whole genome shotgun (WGS) entry which is preliminary data.</text>
</comment>
<dbReference type="Gene3D" id="1.20.1340.10">
    <property type="entry name" value="dopa decarboxylase, N-terminal domain"/>
    <property type="match status" value="1"/>
</dbReference>
<dbReference type="PANTHER" id="PTHR11999:SF70">
    <property type="entry name" value="MIP05841P"/>
    <property type="match status" value="1"/>
</dbReference>
<dbReference type="InterPro" id="IPR010977">
    <property type="entry name" value="Aromatic_deC"/>
</dbReference>